<dbReference type="Proteomes" id="UP000031443">
    <property type="component" value="Unassembled WGS sequence"/>
</dbReference>
<name>M7B4W8_CHEMY</name>
<organism evidence="1 2">
    <name type="scientific">Chelonia mydas</name>
    <name type="common">Green sea-turtle</name>
    <name type="synonym">Chelonia agassizi</name>
    <dbReference type="NCBI Taxonomy" id="8469"/>
    <lineage>
        <taxon>Eukaryota</taxon>
        <taxon>Metazoa</taxon>
        <taxon>Chordata</taxon>
        <taxon>Craniata</taxon>
        <taxon>Vertebrata</taxon>
        <taxon>Euteleostomi</taxon>
        <taxon>Archelosauria</taxon>
        <taxon>Testudinata</taxon>
        <taxon>Testudines</taxon>
        <taxon>Cryptodira</taxon>
        <taxon>Durocryptodira</taxon>
        <taxon>Americhelydia</taxon>
        <taxon>Chelonioidea</taxon>
        <taxon>Cheloniidae</taxon>
        <taxon>Chelonia</taxon>
    </lineage>
</organism>
<gene>
    <name evidence="1" type="ORF">UY3_15782</name>
</gene>
<protein>
    <submittedName>
        <fullName evidence="1">Uncharacterized protein</fullName>
    </submittedName>
</protein>
<accession>M7B4W8</accession>
<evidence type="ECO:0000313" key="1">
    <source>
        <dbReference type="EMBL" id="EMP27183.1"/>
    </source>
</evidence>
<sequence length="185" mass="20387">MRVSQKQLLEFGQRVPGVKAVVAEDHLFIDNVKLEPPGRIHLPIEEIQLLCLLGLARATGTDSPFLFVGSRPNQCAWLRSWRVVAVGWAPKPECSAEVRVAIPYHAILTSVLLLLPAAALPSDTLQTHSNSKAYVGYDGLGTEPKAFGSKNKSLYCLNEKTQSWQLNIRKTPKPLYGPATTEGNW</sequence>
<dbReference type="AlphaFoldDB" id="M7B4W8"/>
<evidence type="ECO:0000313" key="2">
    <source>
        <dbReference type="Proteomes" id="UP000031443"/>
    </source>
</evidence>
<keyword evidence="2" id="KW-1185">Reference proteome</keyword>
<dbReference type="EMBL" id="KB573110">
    <property type="protein sequence ID" value="EMP27183.1"/>
    <property type="molecule type" value="Genomic_DNA"/>
</dbReference>
<proteinExistence type="predicted"/>
<reference evidence="2" key="1">
    <citation type="journal article" date="2013" name="Nat. Genet.">
        <title>The draft genomes of soft-shell turtle and green sea turtle yield insights into the development and evolution of the turtle-specific body plan.</title>
        <authorList>
            <person name="Wang Z."/>
            <person name="Pascual-Anaya J."/>
            <person name="Zadissa A."/>
            <person name="Li W."/>
            <person name="Niimura Y."/>
            <person name="Huang Z."/>
            <person name="Li C."/>
            <person name="White S."/>
            <person name="Xiong Z."/>
            <person name="Fang D."/>
            <person name="Wang B."/>
            <person name="Ming Y."/>
            <person name="Chen Y."/>
            <person name="Zheng Y."/>
            <person name="Kuraku S."/>
            <person name="Pignatelli M."/>
            <person name="Herrero J."/>
            <person name="Beal K."/>
            <person name="Nozawa M."/>
            <person name="Li Q."/>
            <person name="Wang J."/>
            <person name="Zhang H."/>
            <person name="Yu L."/>
            <person name="Shigenobu S."/>
            <person name="Wang J."/>
            <person name="Liu J."/>
            <person name="Flicek P."/>
            <person name="Searle S."/>
            <person name="Wang J."/>
            <person name="Kuratani S."/>
            <person name="Yin Y."/>
            <person name="Aken B."/>
            <person name="Zhang G."/>
            <person name="Irie N."/>
        </authorList>
    </citation>
    <scope>NUCLEOTIDE SEQUENCE [LARGE SCALE GENOMIC DNA]</scope>
</reference>